<dbReference type="PANTHER" id="PTHR48112">
    <property type="entry name" value="HIGH MOBILITY GROUP PROTEIN DSP1"/>
    <property type="match status" value="1"/>
</dbReference>
<evidence type="ECO:0000259" key="4">
    <source>
        <dbReference type="PROSITE" id="PS50118"/>
    </source>
</evidence>
<dbReference type="GO" id="GO:0003677">
    <property type="term" value="F:DNA binding"/>
    <property type="evidence" value="ECO:0007669"/>
    <property type="project" value="UniProtKB-UniRule"/>
</dbReference>
<evidence type="ECO:0000256" key="2">
    <source>
        <dbReference type="PROSITE-ProRule" id="PRU00267"/>
    </source>
</evidence>
<feature type="region of interest" description="Disordered" evidence="3">
    <location>
        <begin position="177"/>
        <end position="253"/>
    </location>
</feature>
<dbReference type="InterPro" id="IPR036910">
    <property type="entry name" value="HMG_box_dom_sf"/>
</dbReference>
<evidence type="ECO:0000256" key="1">
    <source>
        <dbReference type="ARBA" id="ARBA00023125"/>
    </source>
</evidence>
<dbReference type="InterPro" id="IPR009071">
    <property type="entry name" value="HMG_box_dom"/>
</dbReference>
<keyword evidence="6" id="KW-1185">Reference proteome</keyword>
<dbReference type="SMART" id="SM00398">
    <property type="entry name" value="HMG"/>
    <property type="match status" value="1"/>
</dbReference>
<evidence type="ECO:0000256" key="3">
    <source>
        <dbReference type="SAM" id="MobiDB-lite"/>
    </source>
</evidence>
<gene>
    <name evidence="5" type="ORF">OBBRIDRAFT_798580</name>
</gene>
<organism evidence="5 6">
    <name type="scientific">Obba rivulosa</name>
    <dbReference type="NCBI Taxonomy" id="1052685"/>
    <lineage>
        <taxon>Eukaryota</taxon>
        <taxon>Fungi</taxon>
        <taxon>Dikarya</taxon>
        <taxon>Basidiomycota</taxon>
        <taxon>Agaricomycotina</taxon>
        <taxon>Agaricomycetes</taxon>
        <taxon>Polyporales</taxon>
        <taxon>Gelatoporiaceae</taxon>
        <taxon>Obba</taxon>
    </lineage>
</organism>
<reference evidence="5 6" key="1">
    <citation type="submission" date="2016-07" db="EMBL/GenBank/DDBJ databases">
        <title>Draft genome of the white-rot fungus Obba rivulosa 3A-2.</title>
        <authorList>
            <consortium name="DOE Joint Genome Institute"/>
            <person name="Miettinen O."/>
            <person name="Riley R."/>
            <person name="Acob R."/>
            <person name="Barry K."/>
            <person name="Cullen D."/>
            <person name="De Vries R."/>
            <person name="Hainaut M."/>
            <person name="Hatakka A."/>
            <person name="Henrissat B."/>
            <person name="Hilden K."/>
            <person name="Kuo R."/>
            <person name="Labutti K."/>
            <person name="Lipzen A."/>
            <person name="Makela M.R."/>
            <person name="Sandor L."/>
            <person name="Spatafora J.W."/>
            <person name="Grigoriev I.V."/>
            <person name="Hibbett D.S."/>
        </authorList>
    </citation>
    <scope>NUCLEOTIDE SEQUENCE [LARGE SCALE GENOMIC DNA]</scope>
    <source>
        <strain evidence="5 6">3A-2</strain>
    </source>
</reference>
<dbReference type="Proteomes" id="UP000250043">
    <property type="component" value="Unassembled WGS sequence"/>
</dbReference>
<keyword evidence="1 2" id="KW-0238">DNA-binding</keyword>
<protein>
    <submittedName>
        <fullName evidence="5">HMG-box protein</fullName>
    </submittedName>
</protein>
<evidence type="ECO:0000313" key="6">
    <source>
        <dbReference type="Proteomes" id="UP000250043"/>
    </source>
</evidence>
<feature type="region of interest" description="Disordered" evidence="3">
    <location>
        <begin position="55"/>
        <end position="91"/>
    </location>
</feature>
<dbReference type="Gene3D" id="1.10.30.10">
    <property type="entry name" value="High mobility group box domain"/>
    <property type="match status" value="1"/>
</dbReference>
<evidence type="ECO:0000313" key="5">
    <source>
        <dbReference type="EMBL" id="OCH85034.1"/>
    </source>
</evidence>
<dbReference type="CDD" id="cd00084">
    <property type="entry name" value="HMG-box_SF"/>
    <property type="match status" value="1"/>
</dbReference>
<feature type="domain" description="HMG box" evidence="4">
    <location>
        <begin position="87"/>
        <end position="155"/>
    </location>
</feature>
<dbReference type="AlphaFoldDB" id="A0A8E2ANG2"/>
<proteinExistence type="predicted"/>
<dbReference type="OrthoDB" id="1919336at2759"/>
<name>A0A8E2ANG2_9APHY</name>
<dbReference type="PROSITE" id="PS50118">
    <property type="entry name" value="HMG_BOX_2"/>
    <property type="match status" value="1"/>
</dbReference>
<feature type="DNA-binding region" description="HMG box" evidence="2">
    <location>
        <begin position="87"/>
        <end position="155"/>
    </location>
</feature>
<dbReference type="EMBL" id="KV722613">
    <property type="protein sequence ID" value="OCH85034.1"/>
    <property type="molecule type" value="Genomic_DNA"/>
</dbReference>
<feature type="compositionally biased region" description="Basic and acidic residues" evidence="3">
    <location>
        <begin position="67"/>
        <end position="86"/>
    </location>
</feature>
<dbReference type="GO" id="GO:0005634">
    <property type="term" value="C:nucleus"/>
    <property type="evidence" value="ECO:0007669"/>
    <property type="project" value="UniProtKB-UniRule"/>
</dbReference>
<accession>A0A8E2ANG2</accession>
<keyword evidence="2" id="KW-0539">Nucleus</keyword>
<sequence>MAKLGLMGSLGAVAEALRGCASQIDHFAQLVSHTPLTPNGMLPPANGQYAIAVHPPQTPATGKRKGRGAEDADGRKKVKKIKDPNAPKRPASSYLLFQNDVRKELRDKFPNMPNNELLSHIAELWKNMPPEQKDAYEQRQKVAKNEWMVQKTAYEARGTDAATPVAVTVSPVVAPAKVTEAAPVPSPETVATPVLASSEEEDSTEEQASSEAESSEEEAETPPPPKKARKSAAPTPVATSKVEKEKKHRKSKA</sequence>
<dbReference type="SUPFAM" id="SSF47095">
    <property type="entry name" value="HMG-box"/>
    <property type="match status" value="1"/>
</dbReference>
<dbReference type="InterPro" id="IPR050342">
    <property type="entry name" value="HMGB"/>
</dbReference>
<dbReference type="Pfam" id="PF00505">
    <property type="entry name" value="HMG_box"/>
    <property type="match status" value="1"/>
</dbReference>